<feature type="region of interest" description="Disordered" evidence="1">
    <location>
        <begin position="35"/>
        <end position="61"/>
    </location>
</feature>
<gene>
    <name evidence="2" type="ORF">GQA94_02990</name>
</gene>
<dbReference type="Proteomes" id="UP000438983">
    <property type="component" value="Chromosome"/>
</dbReference>
<protein>
    <submittedName>
        <fullName evidence="2">Uncharacterized protein</fullName>
    </submittedName>
</protein>
<evidence type="ECO:0000256" key="1">
    <source>
        <dbReference type="SAM" id="MobiDB-lite"/>
    </source>
</evidence>
<evidence type="ECO:0000313" key="3">
    <source>
        <dbReference type="Proteomes" id="UP000438983"/>
    </source>
</evidence>
<proteinExistence type="predicted"/>
<evidence type="ECO:0000313" key="2">
    <source>
        <dbReference type="EMBL" id="QGZ29083.1"/>
    </source>
</evidence>
<dbReference type="OrthoDB" id="7018724at2"/>
<accession>A0A6I6LIJ8</accession>
<reference evidence="2 3" key="1">
    <citation type="submission" date="2019-12" db="EMBL/GenBank/DDBJ databases">
        <title>Complete genome sequence of Pseudomonas stutzeri.</title>
        <authorList>
            <person name="Lim S.R."/>
            <person name="Kim J.H."/>
        </authorList>
    </citation>
    <scope>NUCLEOTIDE SEQUENCE [LARGE SCALE GENOMIC DNA]</scope>
    <source>
        <strain evidence="2 3">PM101005</strain>
    </source>
</reference>
<organism evidence="2 3">
    <name type="scientific">Stutzerimonas stutzeri</name>
    <name type="common">Pseudomonas stutzeri</name>
    <dbReference type="NCBI Taxonomy" id="316"/>
    <lineage>
        <taxon>Bacteria</taxon>
        <taxon>Pseudomonadati</taxon>
        <taxon>Pseudomonadota</taxon>
        <taxon>Gammaproteobacteria</taxon>
        <taxon>Pseudomonadales</taxon>
        <taxon>Pseudomonadaceae</taxon>
        <taxon>Stutzerimonas</taxon>
    </lineage>
</organism>
<dbReference type="RefSeq" id="WP_158186676.1">
    <property type="nucleotide sequence ID" value="NZ_CP046902.1"/>
</dbReference>
<dbReference type="AlphaFoldDB" id="A0A6I6LIJ8"/>
<sequence length="61" mass="6743">MDDRLNVKTQIWADGYSFMEVTETLLMAMGIRSEDGRDAEPAQQTTAAADRLAGHGSEIDR</sequence>
<dbReference type="EMBL" id="CP046902">
    <property type="protein sequence ID" value="QGZ29083.1"/>
    <property type="molecule type" value="Genomic_DNA"/>
</dbReference>
<name>A0A6I6LIJ8_STUST</name>